<reference evidence="2" key="1">
    <citation type="submission" date="2021-04" db="EMBL/GenBank/DDBJ databases">
        <authorList>
            <person name="Tunstrom K."/>
        </authorList>
    </citation>
    <scope>NUCLEOTIDE SEQUENCE</scope>
</reference>
<evidence type="ECO:0000313" key="3">
    <source>
        <dbReference type="Proteomes" id="UP000691718"/>
    </source>
</evidence>
<keyword evidence="3" id="KW-1185">Reference proteome</keyword>
<feature type="region of interest" description="Disordered" evidence="1">
    <location>
        <begin position="1"/>
        <end position="34"/>
    </location>
</feature>
<gene>
    <name evidence="2" type="ORF">PAPOLLO_LOCUS12288</name>
</gene>
<dbReference type="EMBL" id="CAJQZP010000885">
    <property type="protein sequence ID" value="CAG4992309.1"/>
    <property type="molecule type" value="Genomic_DNA"/>
</dbReference>
<evidence type="ECO:0000256" key="1">
    <source>
        <dbReference type="SAM" id="MobiDB-lite"/>
    </source>
</evidence>
<dbReference type="Proteomes" id="UP000691718">
    <property type="component" value="Unassembled WGS sequence"/>
</dbReference>
<organism evidence="2 3">
    <name type="scientific">Parnassius apollo</name>
    <name type="common">Apollo butterfly</name>
    <name type="synonym">Papilio apollo</name>
    <dbReference type="NCBI Taxonomy" id="110799"/>
    <lineage>
        <taxon>Eukaryota</taxon>
        <taxon>Metazoa</taxon>
        <taxon>Ecdysozoa</taxon>
        <taxon>Arthropoda</taxon>
        <taxon>Hexapoda</taxon>
        <taxon>Insecta</taxon>
        <taxon>Pterygota</taxon>
        <taxon>Neoptera</taxon>
        <taxon>Endopterygota</taxon>
        <taxon>Lepidoptera</taxon>
        <taxon>Glossata</taxon>
        <taxon>Ditrysia</taxon>
        <taxon>Papilionoidea</taxon>
        <taxon>Papilionidae</taxon>
        <taxon>Parnassiinae</taxon>
        <taxon>Parnassini</taxon>
        <taxon>Parnassius</taxon>
        <taxon>Parnassius</taxon>
    </lineage>
</organism>
<feature type="compositionally biased region" description="Basic residues" evidence="1">
    <location>
        <begin position="1"/>
        <end position="14"/>
    </location>
</feature>
<proteinExistence type="predicted"/>
<dbReference type="AlphaFoldDB" id="A0A8S3X2G7"/>
<evidence type="ECO:0000313" key="2">
    <source>
        <dbReference type="EMBL" id="CAG4992309.1"/>
    </source>
</evidence>
<comment type="caution">
    <text evidence="2">The sequence shown here is derived from an EMBL/GenBank/DDBJ whole genome shotgun (WGS) entry which is preliminary data.</text>
</comment>
<dbReference type="OrthoDB" id="8058536at2759"/>
<name>A0A8S3X2G7_PARAO</name>
<feature type="compositionally biased region" description="Acidic residues" evidence="1">
    <location>
        <begin position="18"/>
        <end position="28"/>
    </location>
</feature>
<accession>A0A8S3X2G7</accession>
<sequence length="127" mass="14730">MGKSKKSCREKKKSLKSEEEEVDTSTEEDSAKEQRKYKPYFVSDYNRRMRTVVSATGNFCDTEADLTAEHIIFNCPAYAIERLLHIEKLIQIYENSESVPRAVQDVLRNTKTYLALCNFIHSTVKEI</sequence>
<protein>
    <submittedName>
        <fullName evidence="2">(apollo) hypothetical protein</fullName>
    </submittedName>
</protein>